<dbReference type="Pfam" id="PF00096">
    <property type="entry name" value="zf-C2H2"/>
    <property type="match status" value="1"/>
</dbReference>
<dbReference type="InterPro" id="IPR013087">
    <property type="entry name" value="Znf_C2H2_type"/>
</dbReference>
<keyword evidence="3" id="KW-0677">Repeat</keyword>
<feature type="domain" description="C2H2-type" evidence="8">
    <location>
        <begin position="26"/>
        <end position="53"/>
    </location>
</feature>
<dbReference type="GO" id="GO:0000785">
    <property type="term" value="C:chromatin"/>
    <property type="evidence" value="ECO:0007669"/>
    <property type="project" value="TreeGrafter"/>
</dbReference>
<dbReference type="PROSITE" id="PS00028">
    <property type="entry name" value="ZINC_FINGER_C2H2_1"/>
    <property type="match status" value="1"/>
</dbReference>
<evidence type="ECO:0000256" key="6">
    <source>
        <dbReference type="ARBA" id="ARBA00023242"/>
    </source>
</evidence>
<dbReference type="GO" id="GO:0031519">
    <property type="term" value="C:PcG protein complex"/>
    <property type="evidence" value="ECO:0007669"/>
    <property type="project" value="TreeGrafter"/>
</dbReference>
<accession>A0A7K7GMB6</accession>
<protein>
    <submittedName>
        <fullName evidence="9">ZNF3 protein</fullName>
    </submittedName>
</protein>
<keyword evidence="5" id="KW-0862">Zinc</keyword>
<reference evidence="9 10" key="1">
    <citation type="submission" date="2019-09" db="EMBL/GenBank/DDBJ databases">
        <title>Bird 10,000 Genomes (B10K) Project - Family phase.</title>
        <authorList>
            <person name="Zhang G."/>
        </authorList>
    </citation>
    <scope>NUCLEOTIDE SEQUENCE [LARGE SCALE GENOMIC DNA]</scope>
    <source>
        <strain evidence="9">OUT-0015</strain>
        <tissue evidence="9">Blood</tissue>
    </source>
</reference>
<dbReference type="SUPFAM" id="SSF57667">
    <property type="entry name" value="beta-beta-alpha zinc fingers"/>
    <property type="match status" value="1"/>
</dbReference>
<organism evidence="9 10">
    <name type="scientific">Erithacus rubecula</name>
    <name type="common">European robin</name>
    <dbReference type="NCBI Taxonomy" id="37610"/>
    <lineage>
        <taxon>Eukaryota</taxon>
        <taxon>Metazoa</taxon>
        <taxon>Chordata</taxon>
        <taxon>Craniata</taxon>
        <taxon>Vertebrata</taxon>
        <taxon>Euteleostomi</taxon>
        <taxon>Archelosauria</taxon>
        <taxon>Archosauria</taxon>
        <taxon>Dinosauria</taxon>
        <taxon>Saurischia</taxon>
        <taxon>Theropoda</taxon>
        <taxon>Coelurosauria</taxon>
        <taxon>Aves</taxon>
        <taxon>Neognathae</taxon>
        <taxon>Neoaves</taxon>
        <taxon>Telluraves</taxon>
        <taxon>Australaves</taxon>
        <taxon>Passeriformes</taxon>
        <taxon>Turdidae</taxon>
        <taxon>Erithacus</taxon>
    </lineage>
</organism>
<comment type="caution">
    <text evidence="9">The sequence shown here is derived from an EMBL/GenBank/DDBJ whole genome shotgun (WGS) entry which is preliminary data.</text>
</comment>
<dbReference type="GO" id="GO:0000978">
    <property type="term" value="F:RNA polymerase II cis-regulatory region sequence-specific DNA binding"/>
    <property type="evidence" value="ECO:0007669"/>
    <property type="project" value="TreeGrafter"/>
</dbReference>
<feature type="non-terminal residue" evidence="9">
    <location>
        <position position="1"/>
    </location>
</feature>
<evidence type="ECO:0000313" key="9">
    <source>
        <dbReference type="EMBL" id="NWY70760.1"/>
    </source>
</evidence>
<evidence type="ECO:0000256" key="3">
    <source>
        <dbReference type="ARBA" id="ARBA00022737"/>
    </source>
</evidence>
<gene>
    <name evidence="9" type="primary">Znf3_2</name>
    <name evidence="9" type="ORF">ERIRUB_R08568</name>
</gene>
<dbReference type="AlphaFoldDB" id="A0A7K7GMB6"/>
<evidence type="ECO:0000256" key="1">
    <source>
        <dbReference type="ARBA" id="ARBA00004123"/>
    </source>
</evidence>
<dbReference type="PANTHER" id="PTHR14003">
    <property type="entry name" value="TRANSCRIPTIONAL REPRESSOR PROTEIN YY"/>
    <property type="match status" value="1"/>
</dbReference>
<dbReference type="EMBL" id="VZSK01001410">
    <property type="protein sequence ID" value="NWY70760.1"/>
    <property type="molecule type" value="Genomic_DNA"/>
</dbReference>
<keyword evidence="4 7" id="KW-0863">Zinc-finger</keyword>
<dbReference type="InterPro" id="IPR036236">
    <property type="entry name" value="Znf_C2H2_sf"/>
</dbReference>
<dbReference type="GO" id="GO:0000981">
    <property type="term" value="F:DNA-binding transcription factor activity, RNA polymerase II-specific"/>
    <property type="evidence" value="ECO:0007669"/>
    <property type="project" value="TreeGrafter"/>
</dbReference>
<dbReference type="SMART" id="SM00355">
    <property type="entry name" value="ZnF_C2H2"/>
    <property type="match status" value="1"/>
</dbReference>
<proteinExistence type="predicted"/>
<feature type="non-terminal residue" evidence="9">
    <location>
        <position position="53"/>
    </location>
</feature>
<name>A0A7K7GMB6_ERIRU</name>
<comment type="subcellular location">
    <subcellularLocation>
        <location evidence="1">Nucleus</location>
    </subcellularLocation>
</comment>
<sequence>QEGDQRSSCSSGLVLPEQLYGREKPYKCSECGKSFSWCSNLNKHFLMHTGEWP</sequence>
<keyword evidence="10" id="KW-1185">Reference proteome</keyword>
<dbReference type="Proteomes" id="UP000529965">
    <property type="component" value="Unassembled WGS sequence"/>
</dbReference>
<keyword evidence="2" id="KW-0479">Metal-binding</keyword>
<dbReference type="GO" id="GO:0008270">
    <property type="term" value="F:zinc ion binding"/>
    <property type="evidence" value="ECO:0007669"/>
    <property type="project" value="UniProtKB-KW"/>
</dbReference>
<evidence type="ECO:0000259" key="8">
    <source>
        <dbReference type="PROSITE" id="PS50157"/>
    </source>
</evidence>
<evidence type="ECO:0000256" key="5">
    <source>
        <dbReference type="ARBA" id="ARBA00022833"/>
    </source>
</evidence>
<dbReference type="Gene3D" id="3.30.160.60">
    <property type="entry name" value="Classic Zinc Finger"/>
    <property type="match status" value="1"/>
</dbReference>
<evidence type="ECO:0000256" key="4">
    <source>
        <dbReference type="ARBA" id="ARBA00022771"/>
    </source>
</evidence>
<keyword evidence="6" id="KW-0539">Nucleus</keyword>
<evidence type="ECO:0000256" key="7">
    <source>
        <dbReference type="PROSITE-ProRule" id="PRU00042"/>
    </source>
</evidence>
<dbReference type="PANTHER" id="PTHR14003:SF23">
    <property type="entry name" value="ZINC FINGER PROTEIN 143"/>
    <property type="match status" value="1"/>
</dbReference>
<evidence type="ECO:0000256" key="2">
    <source>
        <dbReference type="ARBA" id="ARBA00022723"/>
    </source>
</evidence>
<dbReference type="GO" id="GO:0005667">
    <property type="term" value="C:transcription regulator complex"/>
    <property type="evidence" value="ECO:0007669"/>
    <property type="project" value="TreeGrafter"/>
</dbReference>
<dbReference type="PROSITE" id="PS50157">
    <property type="entry name" value="ZINC_FINGER_C2H2_2"/>
    <property type="match status" value="1"/>
</dbReference>
<dbReference type="FunFam" id="3.30.160.60:FF:000011">
    <property type="entry name" value="zinc finger protein 615 isoform X1"/>
    <property type="match status" value="1"/>
</dbReference>
<evidence type="ECO:0000313" key="10">
    <source>
        <dbReference type="Proteomes" id="UP000529965"/>
    </source>
</evidence>